<dbReference type="PANTHER" id="PTHR33908:SF3">
    <property type="entry name" value="UNDECAPRENYL PHOSPHATE-ALPHA-4-AMINO-4-DEOXY-L-ARABINOSE ARABINOSYL TRANSFERASE"/>
    <property type="match status" value="1"/>
</dbReference>
<keyword evidence="6 8" id="KW-1133">Transmembrane helix</keyword>
<dbReference type="GO" id="GO:0005886">
    <property type="term" value="C:plasma membrane"/>
    <property type="evidence" value="ECO:0007669"/>
    <property type="project" value="UniProtKB-SubCell"/>
</dbReference>
<evidence type="ECO:0000256" key="4">
    <source>
        <dbReference type="ARBA" id="ARBA00022679"/>
    </source>
</evidence>
<feature type="transmembrane region" description="Helical" evidence="8">
    <location>
        <begin position="209"/>
        <end position="229"/>
    </location>
</feature>
<sequence>MQVQIELERRFWFLIVVALLSLLCLWGIGDIAFVSLNEARRAVTVREMFQSHDWLLPRMNDELYLAKPPLFYWLALLPVSLFGAVSEWAVRLPSALFALASMGGAYYWGSRLGGRGMGIFASLFLAANASFSQFARGAEIEMTLTGFCFLSLLCAWVYIFHDGRRRWSILSYLLLGGGLLTKGPVCLLLVTLPVLLFSLLQRGTRARQYLCDLPGWLIALGLGVSWYLVVTLHEGLGVWQAIFKQDIIDKVSGQAPDHWYAYLLYVGGDFFPFLLILLVRPRQLWRQIKDNPQLKLLLCSVLAPLLVFSLFSDKHAKYLLPAYPLFALLLALHWMQVLGALGGWKRRVLLWTPLVLVACFVGFFTLAQARVFAYRVEALPAITRVAEAHAELPLYTLGVPDMRLVYYAGRPVRTLNPEALASVDKGLLFVEGKLPETLALDPRCVQPPVKRYLSKRKDLQVVLLGSACAAPPAVAN</sequence>
<name>A0A1G8LCW3_9PSED</name>
<dbReference type="AlphaFoldDB" id="A0A1G8LCW3"/>
<dbReference type="OrthoDB" id="9775035at2"/>
<evidence type="ECO:0000256" key="7">
    <source>
        <dbReference type="ARBA" id="ARBA00023136"/>
    </source>
</evidence>
<feature type="transmembrane region" description="Helical" evidence="8">
    <location>
        <begin position="292"/>
        <end position="311"/>
    </location>
</feature>
<evidence type="ECO:0000313" key="10">
    <source>
        <dbReference type="EMBL" id="SDI53297.1"/>
    </source>
</evidence>
<feature type="transmembrane region" description="Helical" evidence="8">
    <location>
        <begin position="69"/>
        <end position="85"/>
    </location>
</feature>
<keyword evidence="11" id="KW-1185">Reference proteome</keyword>
<feature type="domain" description="Glycosyltransferase RgtA/B/C/D-like" evidence="9">
    <location>
        <begin position="67"/>
        <end position="220"/>
    </location>
</feature>
<evidence type="ECO:0000313" key="11">
    <source>
        <dbReference type="Proteomes" id="UP000199636"/>
    </source>
</evidence>
<feature type="transmembrane region" description="Helical" evidence="8">
    <location>
        <begin position="172"/>
        <end position="197"/>
    </location>
</feature>
<accession>A0A1G8LCW3</accession>
<gene>
    <name evidence="10" type="ORF">SAMN05216272_11173</name>
</gene>
<dbReference type="GO" id="GO:0016763">
    <property type="term" value="F:pentosyltransferase activity"/>
    <property type="evidence" value="ECO:0007669"/>
    <property type="project" value="TreeGrafter"/>
</dbReference>
<keyword evidence="7 8" id="KW-0472">Membrane</keyword>
<feature type="transmembrane region" description="Helical" evidence="8">
    <location>
        <begin position="323"/>
        <end position="341"/>
    </location>
</feature>
<evidence type="ECO:0000256" key="6">
    <source>
        <dbReference type="ARBA" id="ARBA00022989"/>
    </source>
</evidence>
<dbReference type="Pfam" id="PF13231">
    <property type="entry name" value="PMT_2"/>
    <property type="match status" value="1"/>
</dbReference>
<keyword evidence="2" id="KW-1003">Cell membrane</keyword>
<feature type="transmembrane region" description="Helical" evidence="8">
    <location>
        <begin position="12"/>
        <end position="36"/>
    </location>
</feature>
<reference evidence="11" key="1">
    <citation type="submission" date="2016-10" db="EMBL/GenBank/DDBJ databases">
        <authorList>
            <person name="Varghese N."/>
            <person name="Submissions S."/>
        </authorList>
    </citation>
    <scope>NUCLEOTIDE SEQUENCE [LARGE SCALE GENOMIC DNA]</scope>
    <source>
        <strain evidence="11">CCM 7469</strain>
    </source>
</reference>
<dbReference type="EMBL" id="FNDS01000011">
    <property type="protein sequence ID" value="SDI53297.1"/>
    <property type="molecule type" value="Genomic_DNA"/>
</dbReference>
<keyword evidence="4 10" id="KW-0808">Transferase</keyword>
<comment type="subcellular location">
    <subcellularLocation>
        <location evidence="1">Cell membrane</location>
        <topology evidence="1">Multi-pass membrane protein</topology>
    </subcellularLocation>
</comment>
<dbReference type="PANTHER" id="PTHR33908">
    <property type="entry name" value="MANNOSYLTRANSFERASE YKCB-RELATED"/>
    <property type="match status" value="1"/>
</dbReference>
<evidence type="ECO:0000256" key="1">
    <source>
        <dbReference type="ARBA" id="ARBA00004651"/>
    </source>
</evidence>
<organism evidence="10 11">
    <name type="scientific">Pseudomonas panipatensis</name>
    <dbReference type="NCBI Taxonomy" id="428992"/>
    <lineage>
        <taxon>Bacteria</taxon>
        <taxon>Pseudomonadati</taxon>
        <taxon>Pseudomonadota</taxon>
        <taxon>Gammaproteobacteria</taxon>
        <taxon>Pseudomonadales</taxon>
        <taxon>Pseudomonadaceae</taxon>
        <taxon>Pseudomonas</taxon>
    </lineage>
</organism>
<evidence type="ECO:0000256" key="2">
    <source>
        <dbReference type="ARBA" id="ARBA00022475"/>
    </source>
</evidence>
<evidence type="ECO:0000259" key="9">
    <source>
        <dbReference type="Pfam" id="PF13231"/>
    </source>
</evidence>
<feature type="transmembrane region" description="Helical" evidence="8">
    <location>
        <begin position="259"/>
        <end position="280"/>
    </location>
</feature>
<dbReference type="RefSeq" id="WP_090266677.1">
    <property type="nucleotide sequence ID" value="NZ_FNDS01000011.1"/>
</dbReference>
<keyword evidence="3" id="KW-0328">Glycosyltransferase</keyword>
<dbReference type="InterPro" id="IPR050297">
    <property type="entry name" value="LipidA_mod_glycosyltrf_83"/>
</dbReference>
<evidence type="ECO:0000256" key="5">
    <source>
        <dbReference type="ARBA" id="ARBA00022692"/>
    </source>
</evidence>
<dbReference type="STRING" id="428992.SAMN05216272_11173"/>
<feature type="transmembrane region" description="Helical" evidence="8">
    <location>
        <begin position="115"/>
        <end position="135"/>
    </location>
</feature>
<dbReference type="Proteomes" id="UP000199636">
    <property type="component" value="Unassembled WGS sequence"/>
</dbReference>
<dbReference type="GO" id="GO:0010041">
    <property type="term" value="P:response to iron(III) ion"/>
    <property type="evidence" value="ECO:0007669"/>
    <property type="project" value="TreeGrafter"/>
</dbReference>
<evidence type="ECO:0000256" key="3">
    <source>
        <dbReference type="ARBA" id="ARBA00022676"/>
    </source>
</evidence>
<proteinExistence type="predicted"/>
<protein>
    <submittedName>
        <fullName evidence="10">4-amino-4-deoxy-L-arabinose transferase</fullName>
    </submittedName>
</protein>
<keyword evidence="5 8" id="KW-0812">Transmembrane</keyword>
<feature type="transmembrane region" description="Helical" evidence="8">
    <location>
        <begin position="142"/>
        <end position="160"/>
    </location>
</feature>
<evidence type="ECO:0000256" key="8">
    <source>
        <dbReference type="SAM" id="Phobius"/>
    </source>
</evidence>
<dbReference type="InterPro" id="IPR038731">
    <property type="entry name" value="RgtA/B/C-like"/>
</dbReference>
<feature type="transmembrane region" description="Helical" evidence="8">
    <location>
        <begin position="348"/>
        <end position="367"/>
    </location>
</feature>
<dbReference type="GO" id="GO:0009103">
    <property type="term" value="P:lipopolysaccharide biosynthetic process"/>
    <property type="evidence" value="ECO:0007669"/>
    <property type="project" value="UniProtKB-ARBA"/>
</dbReference>